<dbReference type="EMBL" id="PQIB02000006">
    <property type="protein sequence ID" value="RLN13129.1"/>
    <property type="molecule type" value="Genomic_DNA"/>
</dbReference>
<proteinExistence type="predicted"/>
<accession>A0A3L6S3E7</accession>
<dbReference type="AlphaFoldDB" id="A0A3L6S3E7"/>
<reference evidence="2" key="1">
    <citation type="journal article" date="2019" name="Nat. Commun.">
        <title>The genome of broomcorn millet.</title>
        <authorList>
            <person name="Zou C."/>
            <person name="Miki D."/>
            <person name="Li D."/>
            <person name="Tang Q."/>
            <person name="Xiao L."/>
            <person name="Rajput S."/>
            <person name="Deng P."/>
            <person name="Jia W."/>
            <person name="Huang R."/>
            <person name="Zhang M."/>
            <person name="Sun Y."/>
            <person name="Hu J."/>
            <person name="Fu X."/>
            <person name="Schnable P.S."/>
            <person name="Li F."/>
            <person name="Zhang H."/>
            <person name="Feng B."/>
            <person name="Zhu X."/>
            <person name="Liu R."/>
            <person name="Schnable J.C."/>
            <person name="Zhu J.-K."/>
            <person name="Zhang H."/>
        </authorList>
    </citation>
    <scope>NUCLEOTIDE SEQUENCE [LARGE SCALE GENOMIC DNA]</scope>
</reference>
<protein>
    <submittedName>
        <fullName evidence="1">Uncharacterized protein</fullName>
    </submittedName>
</protein>
<name>A0A3L6S3E7_PANMI</name>
<organism evidence="1 2">
    <name type="scientific">Panicum miliaceum</name>
    <name type="common">Proso millet</name>
    <name type="synonym">Broomcorn millet</name>
    <dbReference type="NCBI Taxonomy" id="4540"/>
    <lineage>
        <taxon>Eukaryota</taxon>
        <taxon>Viridiplantae</taxon>
        <taxon>Streptophyta</taxon>
        <taxon>Embryophyta</taxon>
        <taxon>Tracheophyta</taxon>
        <taxon>Spermatophyta</taxon>
        <taxon>Magnoliopsida</taxon>
        <taxon>Liliopsida</taxon>
        <taxon>Poales</taxon>
        <taxon>Poaceae</taxon>
        <taxon>PACMAD clade</taxon>
        <taxon>Panicoideae</taxon>
        <taxon>Panicodae</taxon>
        <taxon>Paniceae</taxon>
        <taxon>Panicinae</taxon>
        <taxon>Panicum</taxon>
        <taxon>Panicum sect. Panicum</taxon>
    </lineage>
</organism>
<gene>
    <name evidence="1" type="ORF">C2845_PM09G10300</name>
</gene>
<dbReference type="Proteomes" id="UP000275267">
    <property type="component" value="Unassembled WGS sequence"/>
</dbReference>
<comment type="caution">
    <text evidence="1">The sequence shown here is derived from an EMBL/GenBank/DDBJ whole genome shotgun (WGS) entry which is preliminary data.</text>
</comment>
<evidence type="ECO:0000313" key="2">
    <source>
        <dbReference type="Proteomes" id="UP000275267"/>
    </source>
</evidence>
<keyword evidence="2" id="KW-1185">Reference proteome</keyword>
<evidence type="ECO:0000313" key="1">
    <source>
        <dbReference type="EMBL" id="RLN13129.1"/>
    </source>
</evidence>
<sequence length="177" mass="19714">MNNNMLSRTISEELPRVIGLEELYFAPNDLFAPIPELAELQGYSQEVFPDRLVDIVDPAIVAIDKNYACHWREGSNNGHQGQINNVIVSVTGLRLLCSKQAPAERISLSTRVEGCYHRAANAKDKGPHYPPVNAKSKKLSSYIDYIMGADIVVYLHLGSKNVNQSCMCLLLKTAQRQ</sequence>